<sequence length="140" mass="16412">MSLTSTCKLLISTAEDMPNLNPHHDHTQPLAQNHTLGELTQTTTSSMPIRNDMPNPDRAHKKKLKEITASIKIYYRVLINPLPRLMTDVQDNQYFSKLLPGSRVFDYGGVKVYFPHRHPSWRKARREENRLMEEIFRREL</sequence>
<evidence type="ECO:0000313" key="2">
    <source>
        <dbReference type="Proteomes" id="UP001219525"/>
    </source>
</evidence>
<dbReference type="EMBL" id="JARJCW010000020">
    <property type="protein sequence ID" value="KAJ7213849.1"/>
    <property type="molecule type" value="Genomic_DNA"/>
</dbReference>
<dbReference type="Proteomes" id="UP001219525">
    <property type="component" value="Unassembled WGS sequence"/>
</dbReference>
<reference evidence="1" key="1">
    <citation type="submission" date="2023-03" db="EMBL/GenBank/DDBJ databases">
        <title>Massive genome expansion in bonnet fungi (Mycena s.s.) driven by repeated elements and novel gene families across ecological guilds.</title>
        <authorList>
            <consortium name="Lawrence Berkeley National Laboratory"/>
            <person name="Harder C.B."/>
            <person name="Miyauchi S."/>
            <person name="Viragh M."/>
            <person name="Kuo A."/>
            <person name="Thoen E."/>
            <person name="Andreopoulos B."/>
            <person name="Lu D."/>
            <person name="Skrede I."/>
            <person name="Drula E."/>
            <person name="Henrissat B."/>
            <person name="Morin E."/>
            <person name="Kohler A."/>
            <person name="Barry K."/>
            <person name="LaButti K."/>
            <person name="Morin E."/>
            <person name="Salamov A."/>
            <person name="Lipzen A."/>
            <person name="Mereny Z."/>
            <person name="Hegedus B."/>
            <person name="Baldrian P."/>
            <person name="Stursova M."/>
            <person name="Weitz H."/>
            <person name="Taylor A."/>
            <person name="Grigoriev I.V."/>
            <person name="Nagy L.G."/>
            <person name="Martin F."/>
            <person name="Kauserud H."/>
        </authorList>
    </citation>
    <scope>NUCLEOTIDE SEQUENCE</scope>
    <source>
        <strain evidence="1">9144</strain>
    </source>
</reference>
<gene>
    <name evidence="1" type="ORF">GGX14DRAFT_392627</name>
</gene>
<dbReference type="AlphaFoldDB" id="A0AAD6VQX2"/>
<accession>A0AAD6VQX2</accession>
<organism evidence="1 2">
    <name type="scientific">Mycena pura</name>
    <dbReference type="NCBI Taxonomy" id="153505"/>
    <lineage>
        <taxon>Eukaryota</taxon>
        <taxon>Fungi</taxon>
        <taxon>Dikarya</taxon>
        <taxon>Basidiomycota</taxon>
        <taxon>Agaricomycotina</taxon>
        <taxon>Agaricomycetes</taxon>
        <taxon>Agaricomycetidae</taxon>
        <taxon>Agaricales</taxon>
        <taxon>Marasmiineae</taxon>
        <taxon>Mycenaceae</taxon>
        <taxon>Mycena</taxon>
    </lineage>
</organism>
<keyword evidence="2" id="KW-1185">Reference proteome</keyword>
<proteinExistence type="predicted"/>
<evidence type="ECO:0000313" key="1">
    <source>
        <dbReference type="EMBL" id="KAJ7213849.1"/>
    </source>
</evidence>
<protein>
    <submittedName>
        <fullName evidence="1">Uncharacterized protein</fullName>
    </submittedName>
</protein>
<name>A0AAD6VQX2_9AGAR</name>
<comment type="caution">
    <text evidence="1">The sequence shown here is derived from an EMBL/GenBank/DDBJ whole genome shotgun (WGS) entry which is preliminary data.</text>
</comment>